<proteinExistence type="predicted"/>
<organism evidence="3 4">
    <name type="scientific">Orbilia brochopaga</name>
    <dbReference type="NCBI Taxonomy" id="3140254"/>
    <lineage>
        <taxon>Eukaryota</taxon>
        <taxon>Fungi</taxon>
        <taxon>Dikarya</taxon>
        <taxon>Ascomycota</taxon>
        <taxon>Pezizomycotina</taxon>
        <taxon>Orbiliomycetes</taxon>
        <taxon>Orbiliales</taxon>
        <taxon>Orbiliaceae</taxon>
        <taxon>Orbilia</taxon>
    </lineage>
</organism>
<keyword evidence="2" id="KW-0472">Membrane</keyword>
<feature type="transmembrane region" description="Helical" evidence="2">
    <location>
        <begin position="285"/>
        <end position="309"/>
    </location>
</feature>
<dbReference type="EMBL" id="JAVHNQ010000007">
    <property type="protein sequence ID" value="KAK6341559.1"/>
    <property type="molecule type" value="Genomic_DNA"/>
</dbReference>
<name>A0AAV9UGQ8_9PEZI</name>
<reference evidence="3 4" key="1">
    <citation type="submission" date="2019-10" db="EMBL/GenBank/DDBJ databases">
        <authorList>
            <person name="Palmer J.M."/>
        </authorList>
    </citation>
    <scope>NUCLEOTIDE SEQUENCE [LARGE SCALE GENOMIC DNA]</scope>
    <source>
        <strain evidence="3 4">TWF696</strain>
    </source>
</reference>
<keyword evidence="2" id="KW-0812">Transmembrane</keyword>
<evidence type="ECO:0000256" key="1">
    <source>
        <dbReference type="SAM" id="MobiDB-lite"/>
    </source>
</evidence>
<evidence type="ECO:0000313" key="3">
    <source>
        <dbReference type="EMBL" id="KAK6341559.1"/>
    </source>
</evidence>
<gene>
    <name evidence="3" type="ORF">TWF696_008631</name>
</gene>
<comment type="caution">
    <text evidence="3">The sequence shown here is derived from an EMBL/GenBank/DDBJ whole genome shotgun (WGS) entry which is preliminary data.</text>
</comment>
<evidence type="ECO:0000313" key="4">
    <source>
        <dbReference type="Proteomes" id="UP001375240"/>
    </source>
</evidence>
<keyword evidence="2" id="KW-1133">Transmembrane helix</keyword>
<accession>A0AAV9UGQ8</accession>
<keyword evidence="4" id="KW-1185">Reference proteome</keyword>
<dbReference type="Proteomes" id="UP001375240">
    <property type="component" value="Unassembled WGS sequence"/>
</dbReference>
<feature type="region of interest" description="Disordered" evidence="1">
    <location>
        <begin position="176"/>
        <end position="218"/>
    </location>
</feature>
<sequence length="345" mass="38447">MGNSKKDTETRRGDPGMIPSIRLAHIRPDSIPTTELPYSDIDYGTLQEHLGLSVTEMHLARTILVHIIVENTEISKLKLRAMKDRQRLCDTINVYTGRFQKHLGHQLQDTDKRTGAVGWLLYQLALYCLKDKQSLAYAATTSATVHIDQEELIGSNLSTPRCVNCPGQGKICGHMNDGLASGDDGHSDFEDEDDSSSDDSQEETMSQTRGPGTAVGELERLIAPIRTRRDPGLFDGFLFFTEPHRYAHYRGGGLTSPRKRALQRYMNDSEDDEERDDPPQPSRALIIFTVVCVVAIALTFMIMSAASYLHAKRGQEKLWQTVLPPNLPKFARASAKTVRGNAPSH</sequence>
<protein>
    <submittedName>
        <fullName evidence="3">Uncharacterized protein</fullName>
    </submittedName>
</protein>
<dbReference type="AlphaFoldDB" id="A0AAV9UGQ8"/>
<feature type="compositionally biased region" description="Acidic residues" evidence="1">
    <location>
        <begin position="189"/>
        <end position="202"/>
    </location>
</feature>
<evidence type="ECO:0000256" key="2">
    <source>
        <dbReference type="SAM" id="Phobius"/>
    </source>
</evidence>